<evidence type="ECO:0000256" key="1">
    <source>
        <dbReference type="SAM" id="Phobius"/>
    </source>
</evidence>
<feature type="transmembrane region" description="Helical" evidence="1">
    <location>
        <begin position="525"/>
        <end position="543"/>
    </location>
</feature>
<organism evidence="2">
    <name type="scientific">marine sediment metagenome</name>
    <dbReference type="NCBI Taxonomy" id="412755"/>
    <lineage>
        <taxon>unclassified sequences</taxon>
        <taxon>metagenomes</taxon>
        <taxon>ecological metagenomes</taxon>
    </lineage>
</organism>
<dbReference type="PANTHER" id="PTHR42754:SF1">
    <property type="entry name" value="LIPOPROTEIN"/>
    <property type="match status" value="1"/>
</dbReference>
<dbReference type="InterPro" id="IPR011042">
    <property type="entry name" value="6-blade_b-propeller_TolB-like"/>
</dbReference>
<dbReference type="AlphaFoldDB" id="A0A0F9H0Y4"/>
<reference evidence="2" key="1">
    <citation type="journal article" date="2015" name="Nature">
        <title>Complex archaea that bridge the gap between prokaryotes and eukaryotes.</title>
        <authorList>
            <person name="Spang A."/>
            <person name="Saw J.H."/>
            <person name="Jorgensen S.L."/>
            <person name="Zaremba-Niedzwiedzka K."/>
            <person name="Martijn J."/>
            <person name="Lind A.E."/>
            <person name="van Eijk R."/>
            <person name="Schleper C."/>
            <person name="Guy L."/>
            <person name="Ettema T.J."/>
        </authorList>
    </citation>
    <scope>NUCLEOTIDE SEQUENCE</scope>
</reference>
<dbReference type="EMBL" id="LAZR01016390">
    <property type="protein sequence ID" value="KKM04725.1"/>
    <property type="molecule type" value="Genomic_DNA"/>
</dbReference>
<dbReference type="SUPFAM" id="SSF101898">
    <property type="entry name" value="NHL repeat"/>
    <property type="match status" value="1"/>
</dbReference>
<dbReference type="InterPro" id="IPR010620">
    <property type="entry name" value="SBBP_repeat"/>
</dbReference>
<keyword evidence="1" id="KW-0812">Transmembrane</keyword>
<accession>A0A0F9H0Y4</accession>
<gene>
    <name evidence="2" type="ORF">LCGC14_1761350</name>
</gene>
<dbReference type="PANTHER" id="PTHR42754">
    <property type="entry name" value="ENDOGLUCANASE"/>
    <property type="match status" value="1"/>
</dbReference>
<protein>
    <recommendedName>
        <fullName evidence="3">Bulb-type lectin domain-containing protein</fullName>
    </recommendedName>
</protein>
<keyword evidence="1" id="KW-0472">Membrane</keyword>
<feature type="transmembrane region" description="Helical" evidence="1">
    <location>
        <begin position="20"/>
        <end position="41"/>
    </location>
</feature>
<keyword evidence="1" id="KW-1133">Transmembrane helix</keyword>
<sequence length="552" mass="60391">MYRQIFFSGVEQNMKRLRNIIICIIFLPIFFILTGNSSPIYDSRSHVVQTPIMSSYEVIPEWNITWGWSGFDYGNDIVVDNNDNVYLIGTTDSFGAGGDDIYIAKYDTAGGQKWNTTWGRGDNDWSYGADVDSDGNIYIAGGCNRTGLDSGDLVLLKFSDSGSLIWERAITWANEEVWFDIAIDKFDQIYLGGKTDSYGAGSFDALHAKYDTSGNNLWIYTAGYIEYESFTATAVDINGYAYMVGVTNSTGAGGYDVFLEKVNSAGSYLWNTTWGGIQDDVPQGIAVDNAGNVYISGYTDNFGSSMYDMFLLKYDDNGNYIWNATWNPSGEDLSYDMMVGDDGGLYLIGETDSIGNGGADLSLLKFNTYGSLEWIETWGGSNDEWGRGIDKDSNGNIYISGTTQSFGPGLVNAFLIKYLTNLAPIVAPSSDISLTEGTQPYNCTWTATDNTVSNPTYTIFVDDSQVDTGTWDSGGTILYNFTNLITSAVGNHNLSLIVDDGYGNKGQDDVMVTVTPSQAGTSIPGYSPSLFIVFIIIPVGVIVKKFFVKKNS</sequence>
<comment type="caution">
    <text evidence="2">The sequence shown here is derived from an EMBL/GenBank/DDBJ whole genome shotgun (WGS) entry which is preliminary data.</text>
</comment>
<proteinExistence type="predicted"/>
<dbReference type="Pfam" id="PF06739">
    <property type="entry name" value="SBBP"/>
    <property type="match status" value="1"/>
</dbReference>
<name>A0A0F9H0Y4_9ZZZZ</name>
<dbReference type="Gene3D" id="2.120.10.30">
    <property type="entry name" value="TolB, C-terminal domain"/>
    <property type="match status" value="1"/>
</dbReference>
<evidence type="ECO:0008006" key="3">
    <source>
        <dbReference type="Google" id="ProtNLM"/>
    </source>
</evidence>
<evidence type="ECO:0000313" key="2">
    <source>
        <dbReference type="EMBL" id="KKM04725.1"/>
    </source>
</evidence>